<accession>A0A3A8K8N7</accession>
<dbReference type="Proteomes" id="UP000268313">
    <property type="component" value="Unassembled WGS sequence"/>
</dbReference>
<dbReference type="RefSeq" id="WP_120602811.1">
    <property type="nucleotide sequence ID" value="NZ_RAWE01000035.1"/>
</dbReference>
<dbReference type="PROSITE" id="PS51257">
    <property type="entry name" value="PROKAR_LIPOPROTEIN"/>
    <property type="match status" value="1"/>
</dbReference>
<proteinExistence type="predicted"/>
<dbReference type="AlphaFoldDB" id="A0A3A8K8N7"/>
<dbReference type="InterPro" id="IPR009078">
    <property type="entry name" value="Ferritin-like_SF"/>
</dbReference>
<name>A0A3A8K8N7_9BACT</name>
<sequence length="457" mass="49398">MNVNRLRVLFSHALRASLATPLLITGCDGRPTVTVEPTPKPEPVDLSQHSDVACVNSFPALTGLTVDPPPDVLQMRTIKRRYPPSSPPEADLQTSEGVPCATATNPQACLDQLDALAVTRGFPRICGYSIECYESLLVTTRGDEVTTYTTADSVRALLGRIDTPEEAALLVYASGYALCGYPAYERGKIRALPDGTFSVVSIQDYDCETNVYETRHDLKVTPSGVVTEEGTFPLKEGTPDCVVGRRPVGLQDARAGGCEDARGGYFANAARLEAAAIHAFLRLRDELALHGASSELQDAALASAADEVRHTEVTLRLAHRFGATPVPPAVTALPLRPLDEVLLDNAVEGCVRETYGALVAHHQALHARDPEIREAMVRIAEDETRHAGLSWDIDAWAMPRLSAEEQTRLREARRQAVTVLRAEVAIPLDARLTADAGLPSVAEGLAMLDSLEQELWA</sequence>
<gene>
    <name evidence="1" type="ORF">D7X32_12680</name>
</gene>
<keyword evidence="2" id="KW-1185">Reference proteome</keyword>
<evidence type="ECO:0000313" key="1">
    <source>
        <dbReference type="EMBL" id="RKH03866.1"/>
    </source>
</evidence>
<dbReference type="CDD" id="cd00657">
    <property type="entry name" value="Ferritin_like"/>
    <property type="match status" value="1"/>
</dbReference>
<organism evidence="1 2">
    <name type="scientific">Corallococcus carmarthensis</name>
    <dbReference type="NCBI Taxonomy" id="2316728"/>
    <lineage>
        <taxon>Bacteria</taxon>
        <taxon>Pseudomonadati</taxon>
        <taxon>Myxococcota</taxon>
        <taxon>Myxococcia</taxon>
        <taxon>Myxococcales</taxon>
        <taxon>Cystobacterineae</taxon>
        <taxon>Myxococcaceae</taxon>
        <taxon>Corallococcus</taxon>
    </lineage>
</organism>
<evidence type="ECO:0000313" key="2">
    <source>
        <dbReference type="Proteomes" id="UP000268313"/>
    </source>
</evidence>
<protein>
    <submittedName>
        <fullName evidence="1">Ferritin-like domain-containing protein</fullName>
    </submittedName>
</protein>
<dbReference type="SUPFAM" id="SSF47240">
    <property type="entry name" value="Ferritin-like"/>
    <property type="match status" value="1"/>
</dbReference>
<reference evidence="2" key="1">
    <citation type="submission" date="2018-09" db="EMBL/GenBank/DDBJ databases">
        <authorList>
            <person name="Livingstone P.G."/>
            <person name="Whitworth D.E."/>
        </authorList>
    </citation>
    <scope>NUCLEOTIDE SEQUENCE [LARGE SCALE GENOMIC DNA]</scope>
    <source>
        <strain evidence="2">CA043D</strain>
    </source>
</reference>
<comment type="caution">
    <text evidence="1">The sequence shown here is derived from an EMBL/GenBank/DDBJ whole genome shotgun (WGS) entry which is preliminary data.</text>
</comment>
<dbReference type="OrthoDB" id="5489166at2"/>
<dbReference type="EMBL" id="RAWE01000035">
    <property type="protein sequence ID" value="RKH03866.1"/>
    <property type="molecule type" value="Genomic_DNA"/>
</dbReference>